<keyword evidence="3" id="KW-1185">Reference proteome</keyword>
<dbReference type="Pfam" id="PF04311">
    <property type="entry name" value="DUF459"/>
    <property type="match status" value="1"/>
</dbReference>
<dbReference type="Gene3D" id="3.40.50.1110">
    <property type="entry name" value="SGNH hydrolase"/>
    <property type="match status" value="1"/>
</dbReference>
<dbReference type="SUPFAM" id="SSF52266">
    <property type="entry name" value="SGNH hydrolase"/>
    <property type="match status" value="1"/>
</dbReference>
<dbReference type="EMBL" id="CP004025">
    <property type="protein sequence ID" value="AGC47342.1"/>
    <property type="molecule type" value="Genomic_DNA"/>
</dbReference>
<keyword evidence="2" id="KW-0378">Hydrolase</keyword>
<accession>L7UIG5</accession>
<dbReference type="eggNOG" id="COG2845">
    <property type="taxonomic scope" value="Bacteria"/>
</dbReference>
<feature type="region of interest" description="Disordered" evidence="1">
    <location>
        <begin position="40"/>
        <end position="64"/>
    </location>
</feature>
<evidence type="ECO:0000256" key="1">
    <source>
        <dbReference type="SAM" id="MobiDB-lite"/>
    </source>
</evidence>
<dbReference type="InterPro" id="IPR036514">
    <property type="entry name" value="SGNH_hydro_sf"/>
</dbReference>
<dbReference type="InterPro" id="IPR007407">
    <property type="entry name" value="DUF459"/>
</dbReference>
<gene>
    <name evidence="2" type="ordered locus">MYSTI_06069</name>
</gene>
<evidence type="ECO:0000313" key="2">
    <source>
        <dbReference type="EMBL" id="AGC47342.1"/>
    </source>
</evidence>
<dbReference type="GO" id="GO:0016788">
    <property type="term" value="F:hydrolase activity, acting on ester bonds"/>
    <property type="evidence" value="ECO:0007669"/>
    <property type="project" value="UniProtKB-ARBA"/>
</dbReference>
<reference evidence="2 3" key="1">
    <citation type="journal article" date="2013" name="Genome Announc.">
        <title>Complete genome sequence of Myxococcus stipitatus strain DSM 14675, a fruiting myxobacterium.</title>
        <authorList>
            <person name="Huntley S."/>
            <person name="Kneip S."/>
            <person name="Treuner-Lange A."/>
            <person name="Sogaard-Andersen L."/>
        </authorList>
    </citation>
    <scope>NUCLEOTIDE SEQUENCE [LARGE SCALE GENOMIC DNA]</scope>
    <source>
        <strain evidence="3">DSM 14675 / JCM 12634 / Mx s8</strain>
    </source>
</reference>
<dbReference type="HOGENOM" id="CLU_1041425_0_0_7"/>
<dbReference type="KEGG" id="msd:MYSTI_06069"/>
<feature type="compositionally biased region" description="Pro residues" evidence="1">
    <location>
        <begin position="53"/>
        <end position="64"/>
    </location>
</feature>
<sequence length="290" mass="31886">MKGTCTWRPHPATVGFRMQNRFTRWLVVLLVSISTKAVASGQESGPAKGAERPAPPAVAPPAPPTVVPPAAPAVERSRSVLLLGDSLIATGFGDYLLARLEAHPEIRASRRARSSTGLARPDFFDWMEVGEEEVKRHQPEVVVVILGGNDGQSLLERGGGKPIHWGKPEWEDAYRRRIESFAGVIAAPGRKIIWLELPATGLKRFEQKLALIRGLQREVISSRTDARYVDTREYFTDAKGKALLQARVEGFRKPMKLRMSDGVHFTIAGGRYFASKVYPEVLGALGLSRG</sequence>
<organism evidence="2 3">
    <name type="scientific">Myxococcus stipitatus (strain DSM 14675 / JCM 12634 / Mx s8)</name>
    <dbReference type="NCBI Taxonomy" id="1278073"/>
    <lineage>
        <taxon>Bacteria</taxon>
        <taxon>Pseudomonadati</taxon>
        <taxon>Myxococcota</taxon>
        <taxon>Myxococcia</taxon>
        <taxon>Myxococcales</taxon>
        <taxon>Cystobacterineae</taxon>
        <taxon>Myxococcaceae</taxon>
        <taxon>Myxococcus</taxon>
    </lineage>
</organism>
<name>L7UIG5_MYXSD</name>
<proteinExistence type="predicted"/>
<dbReference type="Proteomes" id="UP000011131">
    <property type="component" value="Chromosome"/>
</dbReference>
<protein>
    <submittedName>
        <fullName evidence="2">GDSL-like lipase/acylhydrolase domain-containing protein</fullName>
    </submittedName>
</protein>
<dbReference type="PATRIC" id="fig|1278073.3.peg.6153"/>
<dbReference type="AlphaFoldDB" id="L7UIG5"/>
<dbReference type="STRING" id="1278073.MYSTI_06069"/>
<evidence type="ECO:0000313" key="3">
    <source>
        <dbReference type="Proteomes" id="UP000011131"/>
    </source>
</evidence>